<dbReference type="InterPro" id="IPR036849">
    <property type="entry name" value="Enolase-like_C_sf"/>
</dbReference>
<dbReference type="Pfam" id="PF13378">
    <property type="entry name" value="MR_MLE_C"/>
    <property type="match status" value="1"/>
</dbReference>
<proteinExistence type="predicted"/>
<dbReference type="InterPro" id="IPR029017">
    <property type="entry name" value="Enolase-like_N"/>
</dbReference>
<evidence type="ECO:0000256" key="2">
    <source>
        <dbReference type="ARBA" id="ARBA00023239"/>
    </source>
</evidence>
<gene>
    <name evidence="4" type="ORF">DPCES_1468</name>
</gene>
<evidence type="ECO:0000313" key="4">
    <source>
        <dbReference type="EMBL" id="CDX01355.1"/>
    </source>
</evidence>
<reference evidence="4" key="1">
    <citation type="submission" date="2014-07" db="EMBL/GenBank/DDBJ databases">
        <authorList>
            <person name="Hornung V.Bastian."/>
        </authorList>
    </citation>
    <scope>NUCLEOTIDE SEQUENCE</scope>
    <source>
        <strain evidence="4">PCE-S</strain>
    </source>
</reference>
<dbReference type="InterPro" id="IPR013342">
    <property type="entry name" value="Mandelate_racemase_C"/>
</dbReference>
<dbReference type="RefSeq" id="WP_011459641.1">
    <property type="nucleotide sequence ID" value="NZ_JAYFNZ010000028.1"/>
</dbReference>
<dbReference type="PATRIC" id="fig|49338.4.peg.1581"/>
<dbReference type="GO" id="GO:0046872">
    <property type="term" value="F:metal ion binding"/>
    <property type="evidence" value="ECO:0007669"/>
    <property type="project" value="UniProtKB-KW"/>
</dbReference>
<evidence type="ECO:0000259" key="3">
    <source>
        <dbReference type="SMART" id="SM00922"/>
    </source>
</evidence>
<dbReference type="SMART" id="SM00922">
    <property type="entry name" value="MR_MLE"/>
    <property type="match status" value="1"/>
</dbReference>
<evidence type="ECO:0000256" key="1">
    <source>
        <dbReference type="ARBA" id="ARBA00022723"/>
    </source>
</evidence>
<protein>
    <submittedName>
        <fullName evidence="4">D-galactonate dehydratase</fullName>
    </submittedName>
</protein>
<dbReference type="AlphaFoldDB" id="A0A098AZ06"/>
<dbReference type="EMBL" id="LK996017">
    <property type="protein sequence ID" value="CDX01355.1"/>
    <property type="molecule type" value="Genomic_DNA"/>
</dbReference>
<dbReference type="SFLD" id="SFLDS00001">
    <property type="entry name" value="Enolase"/>
    <property type="match status" value="1"/>
</dbReference>
<dbReference type="SUPFAM" id="SSF54826">
    <property type="entry name" value="Enolase N-terminal domain-like"/>
    <property type="match status" value="1"/>
</dbReference>
<dbReference type="Gene3D" id="3.30.390.10">
    <property type="entry name" value="Enolase-like, N-terminal domain"/>
    <property type="match status" value="1"/>
</dbReference>
<keyword evidence="2" id="KW-0456">Lyase</keyword>
<dbReference type="InterPro" id="IPR029065">
    <property type="entry name" value="Enolase_C-like"/>
</dbReference>
<sequence>MKITKVDILQLDTVENKHWRPILCRIFTDEGIYGDGEAALAYATAAPAAFGMVKDFASLIIGLDPLEHEVIWDKLYKGTFWGQNGGPVVFAGISAIDIALWDIKGKAYGKPVYQLLGGKKREKLRTYASQLQFGWSETRGPLYKAEDYGLVAREVVAEGYNAVKVDFFTYDEKGARLTSEKQTRLLSSHYLNLVEERVAATREAVGPDVDIIVENHANTDALSAIQIGRRIEKYNIFYYEEPATPNPKTFAYISSKLDLPLASGERIYSRWQYAPYFENSSLQVIQPDLGNTGGITEGKKICDAAYVYDVSVQLHVCGSPIAIAAALHLETVIPNFLIHEHHFPNGLNRKLCIHDYQPEDSYLTVPELPGLGNEISEYVYANSIRVTVE</sequence>
<name>A0A098AZ06_DESHA</name>
<dbReference type="CDD" id="cd03316">
    <property type="entry name" value="MR_like"/>
    <property type="match status" value="1"/>
</dbReference>
<dbReference type="Gene3D" id="3.20.20.120">
    <property type="entry name" value="Enolase-like C-terminal domain"/>
    <property type="match status" value="1"/>
</dbReference>
<dbReference type="SUPFAM" id="SSF51604">
    <property type="entry name" value="Enolase C-terminal domain-like"/>
    <property type="match status" value="1"/>
</dbReference>
<dbReference type="PANTHER" id="PTHR48080">
    <property type="entry name" value="D-GALACTONATE DEHYDRATASE-RELATED"/>
    <property type="match status" value="1"/>
</dbReference>
<dbReference type="InterPro" id="IPR013341">
    <property type="entry name" value="Mandelate_racemase_N_dom"/>
</dbReference>
<dbReference type="Pfam" id="PF02746">
    <property type="entry name" value="MR_MLE_N"/>
    <property type="match status" value="1"/>
</dbReference>
<feature type="domain" description="Mandelate racemase/muconate lactonizing enzyme C-terminal" evidence="3">
    <location>
        <begin position="145"/>
        <end position="260"/>
    </location>
</feature>
<accession>A0A098AZ06</accession>
<dbReference type="GO" id="GO:0016829">
    <property type="term" value="F:lyase activity"/>
    <property type="evidence" value="ECO:0007669"/>
    <property type="project" value="UniProtKB-KW"/>
</dbReference>
<dbReference type="PANTHER" id="PTHR48080:SF2">
    <property type="entry name" value="D-GALACTONATE DEHYDRATASE"/>
    <property type="match status" value="1"/>
</dbReference>
<dbReference type="InterPro" id="IPR034593">
    <property type="entry name" value="DgoD-like"/>
</dbReference>
<dbReference type="SFLD" id="SFLDG00179">
    <property type="entry name" value="mandelate_racemase"/>
    <property type="match status" value="1"/>
</dbReference>
<keyword evidence="1" id="KW-0479">Metal-binding</keyword>
<organism evidence="4">
    <name type="scientific">Desulfitobacterium hafniense</name>
    <name type="common">Desulfitobacterium frappieri</name>
    <dbReference type="NCBI Taxonomy" id="49338"/>
    <lineage>
        <taxon>Bacteria</taxon>
        <taxon>Bacillati</taxon>
        <taxon>Bacillota</taxon>
        <taxon>Clostridia</taxon>
        <taxon>Eubacteriales</taxon>
        <taxon>Desulfitobacteriaceae</taxon>
        <taxon>Desulfitobacterium</taxon>
    </lineage>
</organism>